<dbReference type="GO" id="GO:0005886">
    <property type="term" value="C:plasma membrane"/>
    <property type="evidence" value="ECO:0007669"/>
    <property type="project" value="UniProtKB-SubCell"/>
</dbReference>
<dbReference type="InterPro" id="IPR003740">
    <property type="entry name" value="YitT"/>
</dbReference>
<feature type="transmembrane region" description="Helical" evidence="7">
    <location>
        <begin position="85"/>
        <end position="105"/>
    </location>
</feature>
<evidence type="ECO:0000259" key="8">
    <source>
        <dbReference type="Pfam" id="PF10035"/>
    </source>
</evidence>
<dbReference type="eggNOG" id="COG1284">
    <property type="taxonomic scope" value="Bacteria"/>
</dbReference>
<organism evidence="9 10">
    <name type="scientific">Malacoplasma penetrans (strain HF-2)</name>
    <name type="common">Mycoplasma penetrans</name>
    <dbReference type="NCBI Taxonomy" id="272633"/>
    <lineage>
        <taxon>Bacteria</taxon>
        <taxon>Bacillati</taxon>
        <taxon>Mycoplasmatota</taxon>
        <taxon>Mycoplasmoidales</taxon>
        <taxon>Mycoplasmoidaceae</taxon>
        <taxon>Malacoplasma</taxon>
    </lineage>
</organism>
<comment type="subcellular location">
    <subcellularLocation>
        <location evidence="1">Cell membrane</location>
        <topology evidence="1">Multi-pass membrane protein</topology>
    </subcellularLocation>
</comment>
<keyword evidence="3 7" id="KW-0812">Transmembrane</keyword>
<gene>
    <name evidence="9" type="ordered locus">MYPE8870</name>
</gene>
<evidence type="ECO:0000256" key="7">
    <source>
        <dbReference type="SAM" id="Phobius"/>
    </source>
</evidence>
<name>Q8EUN4_MALP2</name>
<feature type="transmembrane region" description="Helical" evidence="7">
    <location>
        <begin position="312"/>
        <end position="330"/>
    </location>
</feature>
<dbReference type="AlphaFoldDB" id="Q8EUN4"/>
<proteinExistence type="predicted"/>
<evidence type="ECO:0000256" key="5">
    <source>
        <dbReference type="ARBA" id="ARBA00023136"/>
    </source>
</evidence>
<evidence type="ECO:0000256" key="1">
    <source>
        <dbReference type="ARBA" id="ARBA00004651"/>
    </source>
</evidence>
<feature type="transmembrane region" description="Helical" evidence="7">
    <location>
        <begin position="227"/>
        <end position="249"/>
    </location>
</feature>
<dbReference type="FunCoup" id="Q8EUN4">
    <property type="interactions" value="23"/>
</dbReference>
<evidence type="ECO:0000313" key="10">
    <source>
        <dbReference type="Proteomes" id="UP000002522"/>
    </source>
</evidence>
<accession>Q8EUN4</accession>
<dbReference type="KEGG" id="mpe:MYPE8870"/>
<feature type="compositionally biased region" description="Low complexity" evidence="6">
    <location>
        <begin position="36"/>
        <end position="48"/>
    </location>
</feature>
<feature type="transmembrane region" description="Helical" evidence="7">
    <location>
        <begin position="145"/>
        <end position="163"/>
    </location>
</feature>
<dbReference type="RefSeq" id="WP_011077707.1">
    <property type="nucleotide sequence ID" value="NC_004432.1"/>
</dbReference>
<evidence type="ECO:0000256" key="4">
    <source>
        <dbReference type="ARBA" id="ARBA00022989"/>
    </source>
</evidence>
<evidence type="ECO:0000256" key="2">
    <source>
        <dbReference type="ARBA" id="ARBA00022475"/>
    </source>
</evidence>
<dbReference type="InterPro" id="IPR051461">
    <property type="entry name" value="UPF0750_membrane"/>
</dbReference>
<dbReference type="STRING" id="272633.gene:10732009"/>
<dbReference type="InParanoid" id="Q8EUN4"/>
<protein>
    <recommendedName>
        <fullName evidence="8">DUF2179 domain-containing protein</fullName>
    </recommendedName>
</protein>
<feature type="compositionally biased region" description="Polar residues" evidence="6">
    <location>
        <begin position="20"/>
        <end position="35"/>
    </location>
</feature>
<keyword evidence="5 7" id="KW-0472">Membrane</keyword>
<feature type="transmembrane region" description="Helical" evidence="7">
    <location>
        <begin position="270"/>
        <end position="292"/>
    </location>
</feature>
<dbReference type="Pfam" id="PF02588">
    <property type="entry name" value="YitT_membrane"/>
    <property type="match status" value="1"/>
</dbReference>
<keyword evidence="4 7" id="KW-1133">Transmembrane helix</keyword>
<dbReference type="InterPro" id="IPR019264">
    <property type="entry name" value="DUF2179"/>
</dbReference>
<keyword evidence="2" id="KW-1003">Cell membrane</keyword>
<dbReference type="PANTHER" id="PTHR33545:SF5">
    <property type="entry name" value="UPF0750 MEMBRANE PROTEIN YITT"/>
    <property type="match status" value="1"/>
</dbReference>
<feature type="transmembrane region" description="Helical" evidence="7">
    <location>
        <begin position="170"/>
        <end position="191"/>
    </location>
</feature>
<keyword evidence="10" id="KW-1185">Reference proteome</keyword>
<reference evidence="9 10" key="1">
    <citation type="journal article" date="2002" name="Nucleic Acids Res.">
        <title>The complete genomic sequence of Mycoplasma penetrans, an intracellular bacterial pathogen in humans.</title>
        <authorList>
            <person name="Sasaki Y."/>
            <person name="Ishikawa J."/>
            <person name="Yamashita A."/>
            <person name="Oshima K."/>
            <person name="Kenri T."/>
            <person name="Furuya K."/>
            <person name="Yoshino C."/>
            <person name="Horino A."/>
            <person name="Shiba T."/>
            <person name="Sasaki T."/>
            <person name="Hattori M."/>
        </authorList>
    </citation>
    <scope>NUCLEOTIDE SEQUENCE [LARGE SCALE GENOMIC DNA]</scope>
    <source>
        <strain evidence="9 10">HF-2</strain>
    </source>
</reference>
<dbReference type="Pfam" id="PF10035">
    <property type="entry name" value="DUF2179"/>
    <property type="match status" value="1"/>
</dbReference>
<evidence type="ECO:0000313" key="9">
    <source>
        <dbReference type="EMBL" id="BAC44678.1"/>
    </source>
</evidence>
<sequence length="422" mass="46798">MKSTSKVKKNISESFRFFKGNNNTSLADTENSNAESSTVKTSKQTKSNKTPKKEKPLPPPTYVIHHYKSTIGIFSKIYGRKDFKWRVGIAIVVGLMMSFTSLVFIQNTGVYISGTSGIFQGIARVAKTAIAKEGDAALAETMYQILFYVLYLLTNIPLIVFSYKKMGKKFTILSAIVVIISNVVPLLINLIPEVKGVFVFGDTTHDTNKDLYLLDFQGNNLVKAPSMFLYALFAGLVNGVAYAMIIAVGGSTGGLDFISFFFAYKKKKPMGAILLSFNAASVFLSSFIGSFLAGGIADPINWNFYNFLSQNFVASVIYTIIVTIVINNLFPKDKIVKIQIYAEDIMAIRNYLYSVNFNHSLTINTTTGGYSLQEKKNIEIICLFIEVPKIIKRLQELDQQMMITVAPIKGIDGKLSVEESLN</sequence>
<dbReference type="EMBL" id="BA000026">
    <property type="protein sequence ID" value="BAC44678.1"/>
    <property type="molecule type" value="Genomic_DNA"/>
</dbReference>
<dbReference type="Proteomes" id="UP000002522">
    <property type="component" value="Chromosome"/>
</dbReference>
<feature type="region of interest" description="Disordered" evidence="6">
    <location>
        <begin position="19"/>
        <end position="60"/>
    </location>
</feature>
<evidence type="ECO:0000256" key="6">
    <source>
        <dbReference type="SAM" id="MobiDB-lite"/>
    </source>
</evidence>
<dbReference type="HOGENOM" id="CLU_043038_0_0_14"/>
<evidence type="ECO:0000256" key="3">
    <source>
        <dbReference type="ARBA" id="ARBA00022692"/>
    </source>
</evidence>
<dbReference type="PANTHER" id="PTHR33545">
    <property type="entry name" value="UPF0750 MEMBRANE PROTEIN YITT-RELATED"/>
    <property type="match status" value="1"/>
</dbReference>
<feature type="domain" description="DUF2179" evidence="8">
    <location>
        <begin position="360"/>
        <end position="413"/>
    </location>
</feature>